<dbReference type="Pfam" id="PF13193">
    <property type="entry name" value="AMP-binding_C"/>
    <property type="match status" value="1"/>
</dbReference>
<organism evidence="5 6">
    <name type="scientific">Halosaccharopolyspora lacisalsi</name>
    <dbReference type="NCBI Taxonomy" id="1000566"/>
    <lineage>
        <taxon>Bacteria</taxon>
        <taxon>Bacillati</taxon>
        <taxon>Actinomycetota</taxon>
        <taxon>Actinomycetes</taxon>
        <taxon>Pseudonocardiales</taxon>
        <taxon>Pseudonocardiaceae</taxon>
        <taxon>Halosaccharopolyspora</taxon>
    </lineage>
</organism>
<dbReference type="Pfam" id="PF00501">
    <property type="entry name" value="AMP-binding"/>
    <property type="match status" value="1"/>
</dbReference>
<dbReference type="InterPro" id="IPR042099">
    <property type="entry name" value="ANL_N_sf"/>
</dbReference>
<protein>
    <submittedName>
        <fullName evidence="5">Acyl-CoA synthetase (AMP-forming)/AMP-acid ligase II</fullName>
    </submittedName>
</protein>
<dbReference type="SUPFAM" id="SSF56801">
    <property type="entry name" value="Acetyl-CoA synthetase-like"/>
    <property type="match status" value="1"/>
</dbReference>
<dbReference type="AlphaFoldDB" id="A0A839DXR3"/>
<accession>A0A839DXR3</accession>
<reference evidence="5 6" key="1">
    <citation type="submission" date="2020-07" db="EMBL/GenBank/DDBJ databases">
        <title>Sequencing the genomes of 1000 actinobacteria strains.</title>
        <authorList>
            <person name="Klenk H.-P."/>
        </authorList>
    </citation>
    <scope>NUCLEOTIDE SEQUENCE [LARGE SCALE GENOMIC DNA]</scope>
    <source>
        <strain evidence="5 6">DSM 45975</strain>
    </source>
</reference>
<evidence type="ECO:0000256" key="2">
    <source>
        <dbReference type="ARBA" id="ARBA00022598"/>
    </source>
</evidence>
<evidence type="ECO:0000256" key="1">
    <source>
        <dbReference type="ARBA" id="ARBA00006432"/>
    </source>
</evidence>
<dbReference type="Gene3D" id="3.30.300.30">
    <property type="match status" value="1"/>
</dbReference>
<dbReference type="PRINTS" id="PR00154">
    <property type="entry name" value="AMPBINDING"/>
</dbReference>
<feature type="domain" description="AMP-binding enzyme C-terminal" evidence="4">
    <location>
        <begin position="401"/>
        <end position="476"/>
    </location>
</feature>
<evidence type="ECO:0000313" key="5">
    <source>
        <dbReference type="EMBL" id="MBA8824155.1"/>
    </source>
</evidence>
<gene>
    <name evidence="5" type="ORF">FHX42_001484</name>
</gene>
<dbReference type="InterPro" id="IPR020845">
    <property type="entry name" value="AMP-binding_CS"/>
</dbReference>
<dbReference type="InterPro" id="IPR050237">
    <property type="entry name" value="ATP-dep_AMP-bd_enzyme"/>
</dbReference>
<dbReference type="PANTHER" id="PTHR43767:SF1">
    <property type="entry name" value="NONRIBOSOMAL PEPTIDE SYNTHASE PES1 (EUROFUNG)-RELATED"/>
    <property type="match status" value="1"/>
</dbReference>
<evidence type="ECO:0000313" key="6">
    <source>
        <dbReference type="Proteomes" id="UP000569329"/>
    </source>
</evidence>
<dbReference type="Gene3D" id="3.40.50.12780">
    <property type="entry name" value="N-terminal domain of ligase-like"/>
    <property type="match status" value="1"/>
</dbReference>
<dbReference type="EMBL" id="JACGWZ010000001">
    <property type="protein sequence ID" value="MBA8824155.1"/>
    <property type="molecule type" value="Genomic_DNA"/>
</dbReference>
<dbReference type="InterPro" id="IPR000873">
    <property type="entry name" value="AMP-dep_synth/lig_dom"/>
</dbReference>
<comment type="caution">
    <text evidence="5">The sequence shown here is derived from an EMBL/GenBank/DDBJ whole genome shotgun (WGS) entry which is preliminary data.</text>
</comment>
<dbReference type="PANTHER" id="PTHR43767">
    <property type="entry name" value="LONG-CHAIN-FATTY-ACID--COA LIGASE"/>
    <property type="match status" value="1"/>
</dbReference>
<dbReference type="RefSeq" id="WP_182543300.1">
    <property type="nucleotide sequence ID" value="NZ_JACGWZ010000001.1"/>
</dbReference>
<dbReference type="FunFam" id="3.30.300.30:FF:000008">
    <property type="entry name" value="2,3-dihydroxybenzoate-AMP ligase"/>
    <property type="match status" value="1"/>
</dbReference>
<comment type="similarity">
    <text evidence="1">Belongs to the ATP-dependent AMP-binding enzyme family.</text>
</comment>
<keyword evidence="6" id="KW-1185">Reference proteome</keyword>
<sequence length="491" mass="53844">MELRYLPWNRTSPLRQRWEHIGLRDDRVELTYEQFSAWAEAFAEQLGEHGFGRGDVLAILLPNRVELLVAMFAAWRLGGAATPVNPVFTEDEAEYQITDAGASLVVTLAPDAPNGDRSAIHVDDMRTVRRGEPRPPAEVEDDDLALLIYTSGSTGRPKGVMLDHRHAEVMSATMAHHLKLTEDDHCLLILPLFHVNAIMVSVLAPMRCGGQVSIAGQFSATGFFDQVEWLRPTYFSAVPTIYAVLAALPGDVHADISSLRFVICGAAPASPELLTRLQERYGFEIVEGYGLTEGTCASSCNPVDGIRKIGTVGPALPSQEIRITGPDGSFLPAGEDGEVVISGPTVMRGYLNRPEATAETIVDGWLHTGDVGRLDADGYLTIVDRLKDMIIRGGENIYPKEIEAVLTTVNDVLESAVVGRSDEMYGEVPIAYVSVYPDSRITEEQLLDHCRRHLTRVKVPERIHVVGTLPKNPVGKIDKPTLRRNLNTQPA</sequence>
<name>A0A839DXR3_9PSEU</name>
<dbReference type="PROSITE" id="PS00455">
    <property type="entry name" value="AMP_BINDING"/>
    <property type="match status" value="1"/>
</dbReference>
<keyword evidence="2 5" id="KW-0436">Ligase</keyword>
<dbReference type="InterPro" id="IPR025110">
    <property type="entry name" value="AMP-bd_C"/>
</dbReference>
<proteinExistence type="inferred from homology"/>
<evidence type="ECO:0000259" key="3">
    <source>
        <dbReference type="Pfam" id="PF00501"/>
    </source>
</evidence>
<dbReference type="Proteomes" id="UP000569329">
    <property type="component" value="Unassembled WGS sequence"/>
</dbReference>
<evidence type="ECO:0000259" key="4">
    <source>
        <dbReference type="Pfam" id="PF13193"/>
    </source>
</evidence>
<dbReference type="InterPro" id="IPR020459">
    <property type="entry name" value="AMP-binding"/>
</dbReference>
<dbReference type="InterPro" id="IPR045851">
    <property type="entry name" value="AMP-bd_C_sf"/>
</dbReference>
<dbReference type="GO" id="GO:0016878">
    <property type="term" value="F:acid-thiol ligase activity"/>
    <property type="evidence" value="ECO:0007669"/>
    <property type="project" value="UniProtKB-ARBA"/>
</dbReference>
<feature type="domain" description="AMP-dependent synthetase/ligase" evidence="3">
    <location>
        <begin position="21"/>
        <end position="351"/>
    </location>
</feature>